<comment type="caution">
    <text evidence="9">The sequence shown here is derived from an EMBL/GenBank/DDBJ whole genome shotgun (WGS) entry which is preliminary data.</text>
</comment>
<reference evidence="10" key="1">
    <citation type="journal article" date="2019" name="Int. J. Syst. Evol. Microbiol.">
        <title>The Global Catalogue of Microorganisms (GCM) 10K type strain sequencing project: providing services to taxonomists for standard genome sequencing and annotation.</title>
        <authorList>
            <consortium name="The Broad Institute Genomics Platform"/>
            <consortium name="The Broad Institute Genome Sequencing Center for Infectious Disease"/>
            <person name="Wu L."/>
            <person name="Ma J."/>
        </authorList>
    </citation>
    <scope>NUCLEOTIDE SEQUENCE [LARGE SCALE GENOMIC DNA]</scope>
    <source>
        <strain evidence="10">JCM 15577</strain>
    </source>
</reference>
<evidence type="ECO:0000259" key="8">
    <source>
        <dbReference type="PROSITE" id="PS50928"/>
    </source>
</evidence>
<dbReference type="PROSITE" id="PS50928">
    <property type="entry name" value="ABC_TM1"/>
    <property type="match status" value="1"/>
</dbReference>
<evidence type="ECO:0000313" key="10">
    <source>
        <dbReference type="Proteomes" id="UP001501690"/>
    </source>
</evidence>
<dbReference type="EMBL" id="BAAAPL010000001">
    <property type="protein sequence ID" value="GAA1695912.1"/>
    <property type="molecule type" value="Genomic_DNA"/>
</dbReference>
<evidence type="ECO:0000256" key="3">
    <source>
        <dbReference type="ARBA" id="ARBA00022475"/>
    </source>
</evidence>
<evidence type="ECO:0000256" key="6">
    <source>
        <dbReference type="ARBA" id="ARBA00023136"/>
    </source>
</evidence>
<keyword evidence="2 7" id="KW-0813">Transport</keyword>
<gene>
    <name evidence="9" type="ORF">GCM10009808_11460</name>
</gene>
<evidence type="ECO:0000256" key="2">
    <source>
        <dbReference type="ARBA" id="ARBA00022448"/>
    </source>
</evidence>
<dbReference type="Gene3D" id="1.10.3720.10">
    <property type="entry name" value="MetI-like"/>
    <property type="match status" value="1"/>
</dbReference>
<feature type="transmembrane region" description="Helical" evidence="7">
    <location>
        <begin position="154"/>
        <end position="174"/>
    </location>
</feature>
<sequence>MSGQNLTATMTAPFTRVVRSSTARATLRAARKSLLTALGSIITILALWWGALIVLQVPPFVGKTPLDVWNFMFVAPAAEENRSFIFEMLGETLVDSALGFCVGLGAAFLLAALFMLLKGVEQTLMPIALLLQSVPLIAIAPIIILIFGRDMVTTAVMGGIVVLFPALVTLAFGLRSASAQMVDLITVFGGSEWTMLRKVAIPSALPALFVAIRISVPGAITGAMIAEWLATGRGMGYAIVAAVGSSEMSLVWSLAATITAVSIVLYNLVAIVERTVLARVGMAPSR</sequence>
<feature type="transmembrane region" description="Helical" evidence="7">
    <location>
        <begin position="250"/>
        <end position="272"/>
    </location>
</feature>
<keyword evidence="4 7" id="KW-0812">Transmembrane</keyword>
<accession>A0ABP4TY72</accession>
<feature type="transmembrane region" description="Helical" evidence="7">
    <location>
        <begin position="34"/>
        <end position="57"/>
    </location>
</feature>
<dbReference type="CDD" id="cd06261">
    <property type="entry name" value="TM_PBP2"/>
    <property type="match status" value="1"/>
</dbReference>
<keyword evidence="10" id="KW-1185">Reference proteome</keyword>
<organism evidence="9 10">
    <name type="scientific">Microbacterium sediminicola</name>
    <dbReference type="NCBI Taxonomy" id="415210"/>
    <lineage>
        <taxon>Bacteria</taxon>
        <taxon>Bacillati</taxon>
        <taxon>Actinomycetota</taxon>
        <taxon>Actinomycetes</taxon>
        <taxon>Micrococcales</taxon>
        <taxon>Microbacteriaceae</taxon>
        <taxon>Microbacterium</taxon>
    </lineage>
</organism>
<dbReference type="InterPro" id="IPR000515">
    <property type="entry name" value="MetI-like"/>
</dbReference>
<dbReference type="SUPFAM" id="SSF161098">
    <property type="entry name" value="MetI-like"/>
    <property type="match status" value="1"/>
</dbReference>
<evidence type="ECO:0000256" key="5">
    <source>
        <dbReference type="ARBA" id="ARBA00022989"/>
    </source>
</evidence>
<protein>
    <submittedName>
        <fullName evidence="9">ABC transporter permease</fullName>
    </submittedName>
</protein>
<keyword evidence="6 7" id="KW-0472">Membrane</keyword>
<proteinExistence type="inferred from homology"/>
<keyword evidence="5 7" id="KW-1133">Transmembrane helix</keyword>
<evidence type="ECO:0000256" key="7">
    <source>
        <dbReference type="RuleBase" id="RU363032"/>
    </source>
</evidence>
<comment type="subcellular location">
    <subcellularLocation>
        <location evidence="1 7">Cell membrane</location>
        <topology evidence="1 7">Multi-pass membrane protein</topology>
    </subcellularLocation>
</comment>
<dbReference type="RefSeq" id="WP_344070318.1">
    <property type="nucleotide sequence ID" value="NZ_BAAAPL010000001.1"/>
</dbReference>
<dbReference type="Proteomes" id="UP001501690">
    <property type="component" value="Unassembled WGS sequence"/>
</dbReference>
<feature type="transmembrane region" description="Helical" evidence="7">
    <location>
        <begin position="205"/>
        <end position="230"/>
    </location>
</feature>
<name>A0ABP4TY72_9MICO</name>
<keyword evidence="3" id="KW-1003">Cell membrane</keyword>
<feature type="domain" description="ABC transmembrane type-1" evidence="8">
    <location>
        <begin position="85"/>
        <end position="273"/>
    </location>
</feature>
<dbReference type="InterPro" id="IPR035906">
    <property type="entry name" value="MetI-like_sf"/>
</dbReference>
<dbReference type="PANTHER" id="PTHR30151:SF20">
    <property type="entry name" value="ABC TRANSPORTER PERMEASE PROTEIN HI_0355-RELATED"/>
    <property type="match status" value="1"/>
</dbReference>
<dbReference type="PANTHER" id="PTHR30151">
    <property type="entry name" value="ALKANE SULFONATE ABC TRANSPORTER-RELATED, MEMBRANE SUBUNIT"/>
    <property type="match status" value="1"/>
</dbReference>
<evidence type="ECO:0000256" key="1">
    <source>
        <dbReference type="ARBA" id="ARBA00004651"/>
    </source>
</evidence>
<dbReference type="Pfam" id="PF00528">
    <property type="entry name" value="BPD_transp_1"/>
    <property type="match status" value="1"/>
</dbReference>
<evidence type="ECO:0000313" key="9">
    <source>
        <dbReference type="EMBL" id="GAA1695912.1"/>
    </source>
</evidence>
<feature type="transmembrane region" description="Helical" evidence="7">
    <location>
        <begin position="97"/>
        <end position="117"/>
    </location>
</feature>
<evidence type="ECO:0000256" key="4">
    <source>
        <dbReference type="ARBA" id="ARBA00022692"/>
    </source>
</evidence>
<feature type="transmembrane region" description="Helical" evidence="7">
    <location>
        <begin position="129"/>
        <end position="148"/>
    </location>
</feature>
<comment type="similarity">
    <text evidence="7">Belongs to the binding-protein-dependent transport system permease family.</text>
</comment>